<organism evidence="2 3">
    <name type="scientific">Pendulispora rubella</name>
    <dbReference type="NCBI Taxonomy" id="2741070"/>
    <lineage>
        <taxon>Bacteria</taxon>
        <taxon>Pseudomonadati</taxon>
        <taxon>Myxococcota</taxon>
        <taxon>Myxococcia</taxon>
        <taxon>Myxococcales</taxon>
        <taxon>Sorangiineae</taxon>
        <taxon>Pendulisporaceae</taxon>
        <taxon>Pendulispora</taxon>
    </lineage>
</organism>
<evidence type="ECO:0000313" key="2">
    <source>
        <dbReference type="EMBL" id="WXB05814.1"/>
    </source>
</evidence>
<dbReference type="PANTHER" id="PTHR45288:SF1">
    <property type="entry name" value="THIOREDOXIN FAMILY PROTEIN"/>
    <property type="match status" value="1"/>
</dbReference>
<dbReference type="PROSITE" id="PS50404">
    <property type="entry name" value="GST_NTER"/>
    <property type="match status" value="2"/>
</dbReference>
<dbReference type="Pfam" id="PF13417">
    <property type="entry name" value="GST_N_3"/>
    <property type="match status" value="2"/>
</dbReference>
<gene>
    <name evidence="2" type="ORF">LVJ94_00870</name>
</gene>
<dbReference type="SUPFAM" id="SSF52833">
    <property type="entry name" value="Thioredoxin-like"/>
    <property type="match status" value="2"/>
</dbReference>
<protein>
    <submittedName>
        <fullName evidence="2">Glutathione S-transferase N-terminal domain-containing protein</fullName>
    </submittedName>
</protein>
<dbReference type="Gene3D" id="3.40.30.10">
    <property type="entry name" value="Glutaredoxin"/>
    <property type="match status" value="2"/>
</dbReference>
<dbReference type="EMBL" id="CP089983">
    <property type="protein sequence ID" value="WXB05814.1"/>
    <property type="molecule type" value="Genomic_DNA"/>
</dbReference>
<reference evidence="2" key="1">
    <citation type="submission" date="2021-12" db="EMBL/GenBank/DDBJ databases">
        <title>Discovery of the Pendulisporaceae a myxobacterial family with distinct sporulation behavior and unique specialized metabolism.</title>
        <authorList>
            <person name="Garcia R."/>
            <person name="Popoff A."/>
            <person name="Bader C.D."/>
            <person name="Loehr J."/>
            <person name="Walesch S."/>
            <person name="Walt C."/>
            <person name="Boldt J."/>
            <person name="Bunk B."/>
            <person name="Haeckl F.J.F.P.J."/>
            <person name="Gunesch A.P."/>
            <person name="Birkelbach J."/>
            <person name="Nuebel U."/>
            <person name="Pietschmann T."/>
            <person name="Bach T."/>
            <person name="Mueller R."/>
        </authorList>
    </citation>
    <scope>NUCLEOTIDE SEQUENCE</scope>
    <source>
        <strain evidence="2">MSr11367</strain>
    </source>
</reference>
<evidence type="ECO:0000313" key="3">
    <source>
        <dbReference type="Proteomes" id="UP001374803"/>
    </source>
</evidence>
<evidence type="ECO:0000259" key="1">
    <source>
        <dbReference type="PROSITE" id="PS50404"/>
    </source>
</evidence>
<sequence length="257" mass="28772">MKIGGTSLDPLFIWKKKHSIAEAVDFATSVAATLARLGSGGYVAHVGKRPAKLLELYEREVCPFSRKVREAMSILDLDAIVHPCAPEPRRFRSVVEGYVGKFQIPLLVDPNTSSTVTDSDAIVRYLFRQYGDGKVPLALRMGPLTDATSKFATLLRISKASESPPTKEPDDLLELYSYEASPYCRLVRETLMKWEIPYIVHNVARGSPKRAGFAERTGKMQFPYLIDKARGIEMFETRAIIDYIDDHFGTNGRLKAN</sequence>
<feature type="domain" description="GST N-terminal" evidence="1">
    <location>
        <begin position="171"/>
        <end position="252"/>
    </location>
</feature>
<name>A0ABZ2L4D4_9BACT</name>
<dbReference type="RefSeq" id="WP_394835462.1">
    <property type="nucleotide sequence ID" value="NZ_CP089929.1"/>
</dbReference>
<feature type="domain" description="GST N-terminal" evidence="1">
    <location>
        <begin position="52"/>
        <end position="134"/>
    </location>
</feature>
<accession>A0ABZ2L4D4</accession>
<dbReference type="InterPro" id="IPR036249">
    <property type="entry name" value="Thioredoxin-like_sf"/>
</dbReference>
<dbReference type="PROSITE" id="PS51354">
    <property type="entry name" value="GLUTAREDOXIN_2"/>
    <property type="match status" value="1"/>
</dbReference>
<dbReference type="InterPro" id="IPR004045">
    <property type="entry name" value="Glutathione_S-Trfase_N"/>
</dbReference>
<dbReference type="PANTHER" id="PTHR45288">
    <property type="entry name" value="THIOREDOXIN FAMILY PROTEIN"/>
    <property type="match status" value="1"/>
</dbReference>
<keyword evidence="3" id="KW-1185">Reference proteome</keyword>
<proteinExistence type="predicted"/>
<dbReference type="Proteomes" id="UP001374803">
    <property type="component" value="Chromosome"/>
</dbReference>